<organism evidence="2 3">
    <name type="scientific">Talaromyces stipitatus (strain ATCC 10500 / CBS 375.48 / QM 6759 / NRRL 1006)</name>
    <name type="common">Penicillium stipitatum</name>
    <dbReference type="NCBI Taxonomy" id="441959"/>
    <lineage>
        <taxon>Eukaryota</taxon>
        <taxon>Fungi</taxon>
        <taxon>Dikarya</taxon>
        <taxon>Ascomycota</taxon>
        <taxon>Pezizomycotina</taxon>
        <taxon>Eurotiomycetes</taxon>
        <taxon>Eurotiomycetidae</taxon>
        <taxon>Eurotiales</taxon>
        <taxon>Trichocomaceae</taxon>
        <taxon>Talaromyces</taxon>
        <taxon>Talaromyces sect. Talaromyces</taxon>
    </lineage>
</organism>
<gene>
    <name evidence="2" type="ORF">TSTA_078140</name>
</gene>
<dbReference type="SMART" id="SM00886">
    <property type="entry name" value="Dabb"/>
    <property type="match status" value="1"/>
</dbReference>
<dbReference type="EMBL" id="EQ962652">
    <property type="protein sequence ID" value="EED24451.1"/>
    <property type="molecule type" value="Genomic_DNA"/>
</dbReference>
<dbReference type="OMA" id="TYFEPIE"/>
<dbReference type="InParanoid" id="B8LWQ4"/>
<evidence type="ECO:0000259" key="1">
    <source>
        <dbReference type="PROSITE" id="PS51502"/>
    </source>
</evidence>
<evidence type="ECO:0000313" key="3">
    <source>
        <dbReference type="Proteomes" id="UP000001745"/>
    </source>
</evidence>
<reference evidence="3" key="1">
    <citation type="journal article" date="2015" name="Genome Announc.">
        <title>Genome sequence of the AIDS-associated pathogen Penicillium marneffei (ATCC18224) and its near taxonomic relative Talaromyces stipitatus (ATCC10500).</title>
        <authorList>
            <person name="Nierman W.C."/>
            <person name="Fedorova-Abrams N.D."/>
            <person name="Andrianopoulos A."/>
        </authorList>
    </citation>
    <scope>NUCLEOTIDE SEQUENCE [LARGE SCALE GENOMIC DNA]</scope>
    <source>
        <strain evidence="3">ATCC 10500 / CBS 375.48 / QM 6759 / NRRL 1006</strain>
    </source>
</reference>
<proteinExistence type="predicted"/>
<dbReference type="Gene3D" id="3.30.70.100">
    <property type="match status" value="1"/>
</dbReference>
<dbReference type="HOGENOM" id="CLU_120569_0_0_1"/>
<dbReference type="OrthoDB" id="3830014at2759"/>
<dbReference type="VEuPathDB" id="FungiDB:TSTA_078140"/>
<dbReference type="AlphaFoldDB" id="B8LWQ4"/>
<sequence length="160" mass="18450">MDCCPYYLKYMLRPLVRTSLYTHPRQITILNKEVASTENSRHFQISFRRVITAAKMCTVERITLFNIPKEEDRTRLVGEYKQLVKTAVKDGKPYISNVSFGPAFPDPRSQGYNFGVKTTFATMEDMKFYDHECPAHKTLKAFLADAKEGDVLTVYYENAA</sequence>
<dbReference type="InterPro" id="IPR011008">
    <property type="entry name" value="Dimeric_a/b-barrel"/>
</dbReference>
<name>B8LWQ4_TALSN</name>
<dbReference type="Proteomes" id="UP000001745">
    <property type="component" value="Unassembled WGS sequence"/>
</dbReference>
<dbReference type="PROSITE" id="PS51502">
    <property type="entry name" value="S_R_A_B_BARREL"/>
    <property type="match status" value="1"/>
</dbReference>
<dbReference type="Pfam" id="PF07876">
    <property type="entry name" value="Dabb"/>
    <property type="match status" value="1"/>
</dbReference>
<dbReference type="GeneID" id="8109444"/>
<protein>
    <submittedName>
        <fullName evidence="2">Stress responsive A/B barrel domain protein</fullName>
    </submittedName>
</protein>
<dbReference type="RefSeq" id="XP_002341838.1">
    <property type="nucleotide sequence ID" value="XM_002341797.1"/>
</dbReference>
<dbReference type="SUPFAM" id="SSF54909">
    <property type="entry name" value="Dimeric alpha+beta barrel"/>
    <property type="match status" value="1"/>
</dbReference>
<accession>B8LWQ4</accession>
<dbReference type="PhylomeDB" id="B8LWQ4"/>
<dbReference type="eggNOG" id="ENOG502STNI">
    <property type="taxonomic scope" value="Eukaryota"/>
</dbReference>
<feature type="domain" description="Stress-response A/B barrel" evidence="1">
    <location>
        <begin position="59"/>
        <end position="156"/>
    </location>
</feature>
<keyword evidence="3" id="KW-1185">Reference proteome</keyword>
<dbReference type="InterPro" id="IPR013097">
    <property type="entry name" value="Dabb"/>
</dbReference>
<evidence type="ECO:0000313" key="2">
    <source>
        <dbReference type="EMBL" id="EED24451.1"/>
    </source>
</evidence>